<evidence type="ECO:0000256" key="1">
    <source>
        <dbReference type="ARBA" id="ARBA00007806"/>
    </source>
</evidence>
<dbReference type="Proteomes" id="UP001605036">
    <property type="component" value="Unassembled WGS sequence"/>
</dbReference>
<dbReference type="Pfam" id="PF21365">
    <property type="entry name" value="Glyco_hydro_31_3rd"/>
    <property type="match status" value="1"/>
</dbReference>
<dbReference type="InterPro" id="IPR000322">
    <property type="entry name" value="Glyco_hydro_31_TIM"/>
</dbReference>
<reference evidence="6 7" key="1">
    <citation type="submission" date="2024-09" db="EMBL/GenBank/DDBJ databases">
        <title>Chromosome-scale assembly of Riccia fluitans.</title>
        <authorList>
            <person name="Paukszto L."/>
            <person name="Sawicki J."/>
            <person name="Karawczyk K."/>
            <person name="Piernik-Szablinska J."/>
            <person name="Szczecinska M."/>
            <person name="Mazdziarz M."/>
        </authorList>
    </citation>
    <scope>NUCLEOTIDE SEQUENCE [LARGE SCALE GENOMIC DNA]</scope>
    <source>
        <strain evidence="6">Rf_01</strain>
        <tissue evidence="6">Aerial parts of the thallus</tissue>
    </source>
</reference>
<evidence type="ECO:0000259" key="5">
    <source>
        <dbReference type="Pfam" id="PF21365"/>
    </source>
</evidence>
<comment type="caution">
    <text evidence="6">The sequence shown here is derived from an EMBL/GenBank/DDBJ whole genome shotgun (WGS) entry which is preliminary data.</text>
</comment>
<dbReference type="Pfam" id="PF01055">
    <property type="entry name" value="Glyco_hydro_31_2nd"/>
    <property type="match status" value="1"/>
</dbReference>
<feature type="domain" description="Glycoside hydrolase family 31 N-terminal" evidence="4">
    <location>
        <begin position="47"/>
        <end position="203"/>
    </location>
</feature>
<dbReference type="SUPFAM" id="SSF51011">
    <property type="entry name" value="Glycosyl hydrolase domain"/>
    <property type="match status" value="1"/>
</dbReference>
<comment type="similarity">
    <text evidence="1 2">Belongs to the glycosyl hydrolase 31 family.</text>
</comment>
<keyword evidence="7" id="KW-1185">Reference proteome</keyword>
<dbReference type="SUPFAM" id="SSF51445">
    <property type="entry name" value="(Trans)glycosidases"/>
    <property type="match status" value="1"/>
</dbReference>
<organism evidence="6 7">
    <name type="scientific">Riccia fluitans</name>
    <dbReference type="NCBI Taxonomy" id="41844"/>
    <lineage>
        <taxon>Eukaryota</taxon>
        <taxon>Viridiplantae</taxon>
        <taxon>Streptophyta</taxon>
        <taxon>Embryophyta</taxon>
        <taxon>Marchantiophyta</taxon>
        <taxon>Marchantiopsida</taxon>
        <taxon>Marchantiidae</taxon>
        <taxon>Marchantiales</taxon>
        <taxon>Ricciaceae</taxon>
        <taxon>Riccia</taxon>
    </lineage>
</organism>
<protein>
    <recommendedName>
        <fullName evidence="8">Glycoside hydrolase family 31 N-terminal domain-containing protein</fullName>
    </recommendedName>
</protein>
<dbReference type="Pfam" id="PF13802">
    <property type="entry name" value="Gal_mutarotas_2"/>
    <property type="match status" value="1"/>
</dbReference>
<dbReference type="InterPro" id="IPR017853">
    <property type="entry name" value="GH"/>
</dbReference>
<dbReference type="InterPro" id="IPR048395">
    <property type="entry name" value="Glyco_hydro_31_C"/>
</dbReference>
<dbReference type="GO" id="GO:0004553">
    <property type="term" value="F:hydrolase activity, hydrolyzing O-glycosyl compounds"/>
    <property type="evidence" value="ECO:0007669"/>
    <property type="project" value="UniProtKB-ARBA"/>
</dbReference>
<keyword evidence="2" id="KW-0326">Glycosidase</keyword>
<feature type="domain" description="Glycoside hydrolase family 31 TIM barrel" evidence="3">
    <location>
        <begin position="252"/>
        <end position="603"/>
    </location>
</feature>
<dbReference type="Gene3D" id="3.20.20.80">
    <property type="entry name" value="Glycosidases"/>
    <property type="match status" value="1"/>
</dbReference>
<evidence type="ECO:0008006" key="8">
    <source>
        <dbReference type="Google" id="ProtNLM"/>
    </source>
</evidence>
<proteinExistence type="inferred from homology"/>
<dbReference type="Gene3D" id="2.60.40.1760">
    <property type="entry name" value="glycosyl hydrolase (family 31)"/>
    <property type="match status" value="1"/>
</dbReference>
<gene>
    <name evidence="6" type="ORF">R1flu_028562</name>
</gene>
<evidence type="ECO:0000259" key="3">
    <source>
        <dbReference type="Pfam" id="PF01055"/>
    </source>
</evidence>
<evidence type="ECO:0000313" key="6">
    <source>
        <dbReference type="EMBL" id="KAL2609989.1"/>
    </source>
</evidence>
<sequence>MKQIVSGNFVYLAYMSHPITFVSQDSKDVFQLEFVTRKLVHILYSPKNCSAERWAEKNSPISFSIDHDKQMHQVLLRSPDFHVRVDYGGERGVSLTWIDPWSSAIFAEDLRNRAYAYDAQSNGVYHYMRRKPGSEVYCGLGERTGQLNLHGRRFHLEGFDAMGYDAERTDPLYKFCPFYITLSKESGMAYGIFYQNLCRTILDLGAEIDALWGPYRYYHALSGPLNYYMCLGPSVPVVFDGFASLMGRPLSLPPRYSLGYLASSMGYSEASNAQEKLAGFPSVCRKNDIPCDGLHLSSGYTVSPLTGERYVFTWNYERFPDPRALVEHLKAHGIHVFANMKPWLLRTHPKYEYLKSKKGFMWDADNDSPAIVMQWSSGAGTCAPASYIDFTSNVGYNFWKNSVKEQLLEYGVEGCWNDNNEFTLTDDSCTFAMEILPESVADRDWDPQRKAKPAGVVGGPIQTLLMAQCSFEAMQEWDPNLRPFVITRSTSPWIHRFCAQTWSGDNFTDWKTLKFNIPMGLSAGLSICPGGYGHDVGGFAGPKPSPELLQRWVQAGILNPRFCIHSWNDDNSVTEPWMYETIVANIRRSIQFRMSLIPFLYSLVVDFHRTARPNMRPLFWSFQHDGNTFEQGFEYMLGDSLLVAPVFEEGAKSRTVYLPLLSVTRRELQNAPRASVWFHYQSGCSYAAGKEVTVEAPVDAFLPPVFIPQGGMIPLGRFMHHVGEVPDDCRIVLLFPPLIAGHGTGVSGSSRSEVTLYDDDGISMKYHQEDEFSEITVWMQTYSGSVDVKVGLKVINDRYRPPYTKVWVMVATEESKQRNIVVDGVSVPESQLDEQGRAMVAIPLATRGSLLAKGR</sequence>
<dbReference type="InterPro" id="IPR013780">
    <property type="entry name" value="Glyco_hydro_b"/>
</dbReference>
<evidence type="ECO:0000259" key="4">
    <source>
        <dbReference type="Pfam" id="PF13802"/>
    </source>
</evidence>
<dbReference type="Gene3D" id="2.60.40.1180">
    <property type="entry name" value="Golgi alpha-mannosidase II"/>
    <property type="match status" value="2"/>
</dbReference>
<keyword evidence="2" id="KW-0378">Hydrolase</keyword>
<dbReference type="SUPFAM" id="SSF74650">
    <property type="entry name" value="Galactose mutarotase-like"/>
    <property type="match status" value="1"/>
</dbReference>
<name>A0ABD1XMI0_9MARC</name>
<evidence type="ECO:0000256" key="2">
    <source>
        <dbReference type="RuleBase" id="RU361185"/>
    </source>
</evidence>
<accession>A0ABD1XMI0</accession>
<feature type="domain" description="Glycosyl hydrolase family 31 C-terminal" evidence="5">
    <location>
        <begin position="613"/>
        <end position="712"/>
    </location>
</feature>
<dbReference type="InterPro" id="IPR011013">
    <property type="entry name" value="Gal_mutarotase_sf_dom"/>
</dbReference>
<dbReference type="InterPro" id="IPR025887">
    <property type="entry name" value="Glyco_hydro_31_N_dom"/>
</dbReference>
<dbReference type="PANTHER" id="PTHR22762">
    <property type="entry name" value="ALPHA-GLUCOSIDASE"/>
    <property type="match status" value="1"/>
</dbReference>
<dbReference type="AlphaFoldDB" id="A0ABD1XMI0"/>
<dbReference type="EMBL" id="JBHFFA010000008">
    <property type="protein sequence ID" value="KAL2609989.1"/>
    <property type="molecule type" value="Genomic_DNA"/>
</dbReference>
<dbReference type="CDD" id="cd14752">
    <property type="entry name" value="GH31_N"/>
    <property type="match status" value="1"/>
</dbReference>
<evidence type="ECO:0000313" key="7">
    <source>
        <dbReference type="Proteomes" id="UP001605036"/>
    </source>
</evidence>
<dbReference type="PANTHER" id="PTHR22762:SF165">
    <property type="entry name" value="PUTATIVE (AFU_ORTHOLOGUE AFUA_1G06560)-RELATED"/>
    <property type="match status" value="1"/>
</dbReference>